<evidence type="ECO:0000313" key="2">
    <source>
        <dbReference type="EMBL" id="PQP96415.1"/>
    </source>
</evidence>
<comment type="caution">
    <text evidence="2">The sequence shown here is derived from an EMBL/GenBank/DDBJ whole genome shotgun (WGS) entry which is preliminary data.</text>
</comment>
<proteinExistence type="predicted"/>
<sequence>MDQWVKGGLPPIRPPFHRRQPRRPNKVRTKELGEQNLENSSLRLDVEHVEKKATIEEDVEDKLRQPKMEMHAKIELK</sequence>
<reference evidence="2 3" key="1">
    <citation type="submission" date="2018-02" db="EMBL/GenBank/DDBJ databases">
        <title>Draft genome of wild Prunus yedoensis var. nudiflora.</title>
        <authorList>
            <person name="Baek S."/>
            <person name="Kim J.-H."/>
            <person name="Choi K."/>
            <person name="Kim G.-B."/>
            <person name="Cho A."/>
            <person name="Jang H."/>
            <person name="Shin C.-H."/>
            <person name="Yu H.-J."/>
            <person name="Mun J.-H."/>
        </authorList>
    </citation>
    <scope>NUCLEOTIDE SEQUENCE [LARGE SCALE GENOMIC DNA]</scope>
    <source>
        <strain evidence="3">cv. Jeju island</strain>
        <tissue evidence="2">Leaf</tissue>
    </source>
</reference>
<feature type="compositionally biased region" description="Basic residues" evidence="1">
    <location>
        <begin position="15"/>
        <end position="27"/>
    </location>
</feature>
<dbReference type="OrthoDB" id="10498354at2759"/>
<keyword evidence="3" id="KW-1185">Reference proteome</keyword>
<evidence type="ECO:0000256" key="1">
    <source>
        <dbReference type="SAM" id="MobiDB-lite"/>
    </source>
</evidence>
<feature type="region of interest" description="Disordered" evidence="1">
    <location>
        <begin position="1"/>
        <end position="34"/>
    </location>
</feature>
<organism evidence="2 3">
    <name type="scientific">Prunus yedoensis var. nudiflora</name>
    <dbReference type="NCBI Taxonomy" id="2094558"/>
    <lineage>
        <taxon>Eukaryota</taxon>
        <taxon>Viridiplantae</taxon>
        <taxon>Streptophyta</taxon>
        <taxon>Embryophyta</taxon>
        <taxon>Tracheophyta</taxon>
        <taxon>Spermatophyta</taxon>
        <taxon>Magnoliopsida</taxon>
        <taxon>eudicotyledons</taxon>
        <taxon>Gunneridae</taxon>
        <taxon>Pentapetalae</taxon>
        <taxon>rosids</taxon>
        <taxon>fabids</taxon>
        <taxon>Rosales</taxon>
        <taxon>Rosaceae</taxon>
        <taxon>Amygdaloideae</taxon>
        <taxon>Amygdaleae</taxon>
        <taxon>Prunus</taxon>
    </lineage>
</organism>
<dbReference type="EMBL" id="PJQY01002109">
    <property type="protein sequence ID" value="PQP96415.1"/>
    <property type="molecule type" value="Genomic_DNA"/>
</dbReference>
<gene>
    <name evidence="2" type="ORF">Pyn_29047</name>
</gene>
<dbReference type="Proteomes" id="UP000250321">
    <property type="component" value="Unassembled WGS sequence"/>
</dbReference>
<protein>
    <submittedName>
        <fullName evidence="2">Uncharacterized protein</fullName>
    </submittedName>
</protein>
<accession>A0A314Z3Z0</accession>
<evidence type="ECO:0000313" key="3">
    <source>
        <dbReference type="Proteomes" id="UP000250321"/>
    </source>
</evidence>
<dbReference type="AlphaFoldDB" id="A0A314Z3Z0"/>
<name>A0A314Z3Z0_PRUYE</name>